<feature type="transmembrane region" description="Helical" evidence="1">
    <location>
        <begin position="183"/>
        <end position="202"/>
    </location>
</feature>
<keyword evidence="3" id="KW-1185">Reference proteome</keyword>
<feature type="transmembrane region" description="Helical" evidence="1">
    <location>
        <begin position="151"/>
        <end position="171"/>
    </location>
</feature>
<evidence type="ECO:0008006" key="4">
    <source>
        <dbReference type="Google" id="ProtNLM"/>
    </source>
</evidence>
<keyword evidence="1" id="KW-0472">Membrane</keyword>
<keyword evidence="1" id="KW-1133">Transmembrane helix</keyword>
<evidence type="ECO:0000256" key="1">
    <source>
        <dbReference type="SAM" id="Phobius"/>
    </source>
</evidence>
<name>A0A1T2X148_9BACL</name>
<reference evidence="2 3" key="1">
    <citation type="submission" date="2017-01" db="EMBL/GenBank/DDBJ databases">
        <title>Genome analysis of Paenibacillus selenitrireducens ES3-24.</title>
        <authorList>
            <person name="Xu D."/>
            <person name="Yao R."/>
            <person name="Zheng S."/>
        </authorList>
    </citation>
    <scope>NUCLEOTIDE SEQUENCE [LARGE SCALE GENOMIC DNA]</scope>
    <source>
        <strain evidence="2 3">ES3-24</strain>
    </source>
</reference>
<evidence type="ECO:0000313" key="3">
    <source>
        <dbReference type="Proteomes" id="UP000190188"/>
    </source>
</evidence>
<organism evidence="2 3">
    <name type="scientific">Paenibacillus selenitireducens</name>
    <dbReference type="NCBI Taxonomy" id="1324314"/>
    <lineage>
        <taxon>Bacteria</taxon>
        <taxon>Bacillati</taxon>
        <taxon>Bacillota</taxon>
        <taxon>Bacilli</taxon>
        <taxon>Bacillales</taxon>
        <taxon>Paenibacillaceae</taxon>
        <taxon>Paenibacillus</taxon>
    </lineage>
</organism>
<comment type="caution">
    <text evidence="2">The sequence shown here is derived from an EMBL/GenBank/DDBJ whole genome shotgun (WGS) entry which is preliminary data.</text>
</comment>
<dbReference type="RefSeq" id="WP_078502550.1">
    <property type="nucleotide sequence ID" value="NZ_MSZX01000016.1"/>
</dbReference>
<feature type="transmembrane region" description="Helical" evidence="1">
    <location>
        <begin position="7"/>
        <end position="29"/>
    </location>
</feature>
<keyword evidence="1" id="KW-0812">Transmembrane</keyword>
<evidence type="ECO:0000313" key="2">
    <source>
        <dbReference type="EMBL" id="OPA73525.1"/>
    </source>
</evidence>
<dbReference type="STRING" id="1324314.BVG16_28260"/>
<dbReference type="OrthoDB" id="195502at2"/>
<accession>A0A1T2X148</accession>
<proteinExistence type="predicted"/>
<dbReference type="Proteomes" id="UP000190188">
    <property type="component" value="Unassembled WGS sequence"/>
</dbReference>
<feature type="transmembrane region" description="Helical" evidence="1">
    <location>
        <begin position="90"/>
        <end position="107"/>
    </location>
</feature>
<feature type="transmembrane region" description="Helical" evidence="1">
    <location>
        <begin position="49"/>
        <end position="69"/>
    </location>
</feature>
<dbReference type="Pfam" id="PF10067">
    <property type="entry name" value="DUF2306"/>
    <property type="match status" value="1"/>
</dbReference>
<feature type="transmembrane region" description="Helical" evidence="1">
    <location>
        <begin position="119"/>
        <end position="139"/>
    </location>
</feature>
<sequence length="218" mass="25422">MKIKKHLYPIMIIVSVLYILYVTYMNLFYDPQATSFLRHKINLQRPLHIPIWLNVMYIHVIFACLAMLAGAINFSKHTQRKFRKFHRMNGYLYVISVCMVDITSGYMAPFSTAGKINSIAFNAVNMIWLAMTIMALVYIKRKQPVKHRHWMVRSYAFCFTNLFIHLFTFILHNGTGLPYELSYTIGVYGAIFTNLVLAEIVIRYIMTNAVNQQEESTA</sequence>
<dbReference type="EMBL" id="MSZX01000016">
    <property type="protein sequence ID" value="OPA73525.1"/>
    <property type="molecule type" value="Genomic_DNA"/>
</dbReference>
<gene>
    <name evidence="2" type="ORF">BVG16_28260</name>
</gene>
<dbReference type="InterPro" id="IPR018750">
    <property type="entry name" value="DUF2306_membrane"/>
</dbReference>
<protein>
    <recommendedName>
        <fullName evidence="4">DUF2306 domain-containing protein</fullName>
    </recommendedName>
</protein>
<dbReference type="AlphaFoldDB" id="A0A1T2X148"/>